<evidence type="ECO:0000256" key="1">
    <source>
        <dbReference type="ARBA" id="ARBA00022723"/>
    </source>
</evidence>
<keyword evidence="5" id="KW-0175">Coiled coil</keyword>
<evidence type="ECO:0000313" key="8">
    <source>
        <dbReference type="EMBL" id="EFA77316.1"/>
    </source>
</evidence>
<dbReference type="RefSeq" id="XP_020429445.1">
    <property type="nucleotide sequence ID" value="XM_020583258.1"/>
</dbReference>
<dbReference type="EMBL" id="ADBJ01000043">
    <property type="protein sequence ID" value="EFA77316.1"/>
    <property type="molecule type" value="Genomic_DNA"/>
</dbReference>
<dbReference type="InterPro" id="IPR013083">
    <property type="entry name" value="Znf_RING/FYVE/PHD"/>
</dbReference>
<organism evidence="8 9">
    <name type="scientific">Heterostelium pallidum (strain ATCC 26659 / Pp 5 / PN500)</name>
    <name type="common">Cellular slime mold</name>
    <name type="synonym">Polysphondylium pallidum</name>
    <dbReference type="NCBI Taxonomy" id="670386"/>
    <lineage>
        <taxon>Eukaryota</taxon>
        <taxon>Amoebozoa</taxon>
        <taxon>Evosea</taxon>
        <taxon>Eumycetozoa</taxon>
        <taxon>Dictyostelia</taxon>
        <taxon>Acytosteliales</taxon>
        <taxon>Acytosteliaceae</taxon>
        <taxon>Heterostelium</taxon>
    </lineage>
</organism>
<evidence type="ECO:0000256" key="6">
    <source>
        <dbReference type="SAM" id="MobiDB-lite"/>
    </source>
</evidence>
<evidence type="ECO:0000259" key="7">
    <source>
        <dbReference type="PROSITE" id="PS50089"/>
    </source>
</evidence>
<dbReference type="SUPFAM" id="SSF57850">
    <property type="entry name" value="RING/U-box"/>
    <property type="match status" value="1"/>
</dbReference>
<dbReference type="PROSITE" id="PS50089">
    <property type="entry name" value="ZF_RING_2"/>
    <property type="match status" value="1"/>
</dbReference>
<evidence type="ECO:0000256" key="5">
    <source>
        <dbReference type="SAM" id="Coils"/>
    </source>
</evidence>
<dbReference type="STRING" id="670386.D3BMV4"/>
<keyword evidence="3" id="KW-0862">Zinc</keyword>
<evidence type="ECO:0000256" key="3">
    <source>
        <dbReference type="ARBA" id="ARBA00022833"/>
    </source>
</evidence>
<dbReference type="InterPro" id="IPR001841">
    <property type="entry name" value="Znf_RING"/>
</dbReference>
<evidence type="ECO:0000256" key="2">
    <source>
        <dbReference type="ARBA" id="ARBA00022771"/>
    </source>
</evidence>
<feature type="domain" description="RING-type" evidence="7">
    <location>
        <begin position="364"/>
        <end position="406"/>
    </location>
</feature>
<dbReference type="AlphaFoldDB" id="D3BMV4"/>
<keyword evidence="1" id="KW-0479">Metal-binding</keyword>
<accession>D3BMV4</accession>
<dbReference type="PANTHER" id="PTHR45931:SF3">
    <property type="entry name" value="RING ZINC FINGER-CONTAINING PROTEIN"/>
    <property type="match status" value="1"/>
</dbReference>
<dbReference type="InParanoid" id="D3BMV4"/>
<protein>
    <recommendedName>
        <fullName evidence="7">RING-type domain-containing protein</fullName>
    </recommendedName>
</protein>
<keyword evidence="9" id="KW-1185">Reference proteome</keyword>
<dbReference type="InterPro" id="IPR051834">
    <property type="entry name" value="RING_finger_E3_ligase"/>
</dbReference>
<gene>
    <name evidence="8" type="ORF">PPL_12527</name>
</gene>
<feature type="coiled-coil region" evidence="5">
    <location>
        <begin position="96"/>
        <end position="123"/>
    </location>
</feature>
<proteinExistence type="predicted"/>
<dbReference type="Gene3D" id="3.30.40.10">
    <property type="entry name" value="Zinc/RING finger domain, C3HC4 (zinc finger)"/>
    <property type="match status" value="1"/>
</dbReference>
<dbReference type="GO" id="GO:0006511">
    <property type="term" value="P:ubiquitin-dependent protein catabolic process"/>
    <property type="evidence" value="ECO:0007669"/>
    <property type="project" value="TreeGrafter"/>
</dbReference>
<feature type="compositionally biased region" description="Low complexity" evidence="6">
    <location>
        <begin position="51"/>
        <end position="76"/>
    </location>
</feature>
<sequence>MGKGNNNLVKLGDFTITSISDPGGKPVSEDLTFGIDEFLLPKKSKQRYNNKSKSTNSQINKSNKQSNNNNNNNNHKTFSRTEIEQLFSFNYKKDIRDIAEEYIQDKNSNTEEMEQEIEVAEEDSGEGGSNGLTVKDFEYISTEKEEEEEKEMELKNSNNIVDSNNSNFEDVVLEIEEEEEEEVLSFSVNSFLDKCDFEDSWENEFFGVKFDGEHLRHCNKNKKDRIKRFFESSYLSKKESDQRAWMSRYFSTVKGGEPLRQQERLNRTFKPSQDQTYEKELQAAMSMSAAEYDRTVGRSLAVTTLTQRQINDLLNRELTPEDYELLLLLDNSVKPKTTPKEVLRTLPTVKFSLSNTNHSNCDTCMVCLNEFNPNETVTNLPKCNHIFHGECINNWLANSSRNCPIDGLPCFDC</sequence>
<dbReference type="Proteomes" id="UP000001396">
    <property type="component" value="Unassembled WGS sequence"/>
</dbReference>
<dbReference type="SMART" id="SM00184">
    <property type="entry name" value="RING"/>
    <property type="match status" value="1"/>
</dbReference>
<reference evidence="8 9" key="1">
    <citation type="journal article" date="2011" name="Genome Res.">
        <title>Phylogeny-wide analysis of social amoeba genomes highlights ancient origins for complex intercellular communication.</title>
        <authorList>
            <person name="Heidel A.J."/>
            <person name="Lawal H.M."/>
            <person name="Felder M."/>
            <person name="Schilde C."/>
            <person name="Helps N.R."/>
            <person name="Tunggal B."/>
            <person name="Rivero F."/>
            <person name="John U."/>
            <person name="Schleicher M."/>
            <person name="Eichinger L."/>
            <person name="Platzer M."/>
            <person name="Noegel A.A."/>
            <person name="Schaap P."/>
            <person name="Gloeckner G."/>
        </authorList>
    </citation>
    <scope>NUCLEOTIDE SEQUENCE [LARGE SCALE GENOMIC DNA]</scope>
    <source>
        <strain evidence="9">ATCC 26659 / Pp 5 / PN500</strain>
    </source>
</reference>
<evidence type="ECO:0000256" key="4">
    <source>
        <dbReference type="PROSITE-ProRule" id="PRU00175"/>
    </source>
</evidence>
<dbReference type="GO" id="GO:0061630">
    <property type="term" value="F:ubiquitin protein ligase activity"/>
    <property type="evidence" value="ECO:0007669"/>
    <property type="project" value="TreeGrafter"/>
</dbReference>
<name>D3BMV4_HETP5</name>
<dbReference type="GeneID" id="31367994"/>
<evidence type="ECO:0000313" key="9">
    <source>
        <dbReference type="Proteomes" id="UP000001396"/>
    </source>
</evidence>
<dbReference type="Pfam" id="PF13639">
    <property type="entry name" value="zf-RING_2"/>
    <property type="match status" value="1"/>
</dbReference>
<dbReference type="GO" id="GO:0005634">
    <property type="term" value="C:nucleus"/>
    <property type="evidence" value="ECO:0007669"/>
    <property type="project" value="TreeGrafter"/>
</dbReference>
<keyword evidence="2 4" id="KW-0863">Zinc-finger</keyword>
<dbReference type="CDD" id="cd16454">
    <property type="entry name" value="RING-H2_PA-TM-RING"/>
    <property type="match status" value="1"/>
</dbReference>
<comment type="caution">
    <text evidence="8">The sequence shown here is derived from an EMBL/GenBank/DDBJ whole genome shotgun (WGS) entry which is preliminary data.</text>
</comment>
<feature type="region of interest" description="Disordered" evidence="6">
    <location>
        <begin position="44"/>
        <end position="79"/>
    </location>
</feature>
<dbReference type="PANTHER" id="PTHR45931">
    <property type="entry name" value="SI:CH211-59O9.10"/>
    <property type="match status" value="1"/>
</dbReference>
<dbReference type="GO" id="GO:0008270">
    <property type="term" value="F:zinc ion binding"/>
    <property type="evidence" value="ECO:0007669"/>
    <property type="project" value="UniProtKB-KW"/>
</dbReference>